<name>A0ABS5Y3V9_9CYAN</name>
<dbReference type="RefSeq" id="WP_215618407.1">
    <property type="nucleotide sequence ID" value="NZ_JADOER010000008.1"/>
</dbReference>
<reference evidence="7 8" key="1">
    <citation type="journal article" date="2021" name="Mar. Drugs">
        <title>Genome Reduction and Secondary Metabolism of the Marine Sponge-Associated Cyanobacterium Leptothoe.</title>
        <authorList>
            <person name="Konstantinou D."/>
            <person name="Popin R.V."/>
            <person name="Fewer D.P."/>
            <person name="Sivonen K."/>
            <person name="Gkelis S."/>
        </authorList>
    </citation>
    <scope>NUCLEOTIDE SEQUENCE [LARGE SCALE GENOMIC DNA]</scope>
    <source>
        <strain evidence="7 8">TAU-MAC 1615</strain>
    </source>
</reference>
<dbReference type="Proteomes" id="UP001196661">
    <property type="component" value="Unassembled WGS sequence"/>
</dbReference>
<protein>
    <recommendedName>
        <fullName evidence="2">site-specific DNA-methyltransferase (adenine-specific)</fullName>
        <ecNumber evidence="2">2.1.1.72</ecNumber>
    </recommendedName>
</protein>
<evidence type="ECO:0000256" key="5">
    <source>
        <dbReference type="ARBA" id="ARBA00022691"/>
    </source>
</evidence>
<comment type="caution">
    <text evidence="7">The sequence shown here is derived from an EMBL/GenBank/DDBJ whole genome shotgun (WGS) entry which is preliminary data.</text>
</comment>
<evidence type="ECO:0000256" key="3">
    <source>
        <dbReference type="ARBA" id="ARBA00022603"/>
    </source>
</evidence>
<comment type="similarity">
    <text evidence="1">Belongs to the N(4)/N(6)-methyltransferase family.</text>
</comment>
<dbReference type="GO" id="GO:0008168">
    <property type="term" value="F:methyltransferase activity"/>
    <property type="evidence" value="ECO:0007669"/>
    <property type="project" value="UniProtKB-KW"/>
</dbReference>
<sequence>MKPLLKTIRPSHALETMFQSVREFLPEQDALYADPFCGIAEVPFELELKNCILSDNNPHYINLYRHVQNGTFLKGRDRLSIETGTKRSKWADNRVRFNKLLAKGEIDTAEAAQLTFYLSHISTSFRFGDVDNRNPRSKIVFTGEHDPVAELPKVDWQAAQALMADWKLLNLADYTHFFQQGDIKETTPLVVSAPIFRRLQWDGTEWTDTEHRALFERLNRHSGDVLVFHPKRSTIQRIYSPWFNGNPVLPTQQRVFKVLPR</sequence>
<dbReference type="EMBL" id="JADOER010000008">
    <property type="protein sequence ID" value="MBT9312512.1"/>
    <property type="molecule type" value="Genomic_DNA"/>
</dbReference>
<proteinExistence type="inferred from homology"/>
<organism evidence="7 8">
    <name type="scientific">Leptothoe kymatousa TAU-MAC 1615</name>
    <dbReference type="NCBI Taxonomy" id="2364775"/>
    <lineage>
        <taxon>Bacteria</taxon>
        <taxon>Bacillati</taxon>
        <taxon>Cyanobacteriota</taxon>
        <taxon>Cyanophyceae</taxon>
        <taxon>Nodosilineales</taxon>
        <taxon>Cymatolegaceae</taxon>
        <taxon>Leptothoe</taxon>
        <taxon>Leptothoe kymatousa</taxon>
    </lineage>
</organism>
<evidence type="ECO:0000313" key="8">
    <source>
        <dbReference type="Proteomes" id="UP001196661"/>
    </source>
</evidence>
<keyword evidence="5" id="KW-0949">S-adenosyl-L-methionine</keyword>
<dbReference type="InterPro" id="IPR029063">
    <property type="entry name" value="SAM-dependent_MTases_sf"/>
</dbReference>
<dbReference type="Gene3D" id="1.10.1020.10">
    <property type="entry name" value="Adenine-specific Methyltransferase, Domain 2"/>
    <property type="match status" value="1"/>
</dbReference>
<keyword evidence="3 7" id="KW-0489">Methyltransferase</keyword>
<keyword evidence="4" id="KW-0808">Transferase</keyword>
<evidence type="ECO:0000256" key="2">
    <source>
        <dbReference type="ARBA" id="ARBA00011900"/>
    </source>
</evidence>
<dbReference type="GO" id="GO:0032259">
    <property type="term" value="P:methylation"/>
    <property type="evidence" value="ECO:0007669"/>
    <property type="project" value="UniProtKB-KW"/>
</dbReference>
<comment type="catalytic activity">
    <reaction evidence="6">
        <text>a 2'-deoxyadenosine in DNA + S-adenosyl-L-methionine = an N(6)-methyl-2'-deoxyadenosine in DNA + S-adenosyl-L-homocysteine + H(+)</text>
        <dbReference type="Rhea" id="RHEA:15197"/>
        <dbReference type="Rhea" id="RHEA-COMP:12418"/>
        <dbReference type="Rhea" id="RHEA-COMP:12419"/>
        <dbReference type="ChEBI" id="CHEBI:15378"/>
        <dbReference type="ChEBI" id="CHEBI:57856"/>
        <dbReference type="ChEBI" id="CHEBI:59789"/>
        <dbReference type="ChEBI" id="CHEBI:90615"/>
        <dbReference type="ChEBI" id="CHEBI:90616"/>
        <dbReference type="EC" id="2.1.1.72"/>
    </reaction>
</comment>
<dbReference type="Pfam" id="PF02086">
    <property type="entry name" value="MethyltransfD12"/>
    <property type="match status" value="1"/>
</dbReference>
<evidence type="ECO:0000256" key="1">
    <source>
        <dbReference type="ARBA" id="ARBA00006594"/>
    </source>
</evidence>
<evidence type="ECO:0000256" key="6">
    <source>
        <dbReference type="ARBA" id="ARBA00047942"/>
    </source>
</evidence>
<dbReference type="EC" id="2.1.1.72" evidence="2"/>
<dbReference type="SUPFAM" id="SSF53335">
    <property type="entry name" value="S-adenosyl-L-methionine-dependent methyltransferases"/>
    <property type="match status" value="1"/>
</dbReference>
<dbReference type="InterPro" id="IPR023095">
    <property type="entry name" value="Ade_MeTrfase_dom_2"/>
</dbReference>
<dbReference type="InterPro" id="IPR012327">
    <property type="entry name" value="MeTrfase_D12"/>
</dbReference>
<dbReference type="Gene3D" id="3.40.50.150">
    <property type="entry name" value="Vaccinia Virus protein VP39"/>
    <property type="match status" value="1"/>
</dbReference>
<accession>A0ABS5Y3V9</accession>
<gene>
    <name evidence="7" type="ORF">IXB28_09865</name>
</gene>
<evidence type="ECO:0000313" key="7">
    <source>
        <dbReference type="EMBL" id="MBT9312512.1"/>
    </source>
</evidence>
<evidence type="ECO:0000256" key="4">
    <source>
        <dbReference type="ARBA" id="ARBA00022679"/>
    </source>
</evidence>
<keyword evidence="8" id="KW-1185">Reference proteome</keyword>